<dbReference type="GO" id="GO:0016491">
    <property type="term" value="F:oxidoreductase activity"/>
    <property type="evidence" value="ECO:0007669"/>
    <property type="project" value="UniProtKB-KW"/>
</dbReference>
<gene>
    <name evidence="4" type="ORF">D9Q98_004759</name>
</gene>
<evidence type="ECO:0000256" key="1">
    <source>
        <dbReference type="ARBA" id="ARBA00006484"/>
    </source>
</evidence>
<evidence type="ECO:0000313" key="5">
    <source>
        <dbReference type="Proteomes" id="UP001055712"/>
    </source>
</evidence>
<reference evidence="4" key="1">
    <citation type="journal article" date="2019" name="Plant J.">
        <title>Chlorella vulgaris genome assembly and annotation reveals the molecular basis for metabolic acclimation to high light conditions.</title>
        <authorList>
            <person name="Cecchin M."/>
            <person name="Marcolungo L."/>
            <person name="Rossato M."/>
            <person name="Girolomoni L."/>
            <person name="Cosentino E."/>
            <person name="Cuine S."/>
            <person name="Li-Beisson Y."/>
            <person name="Delledonne M."/>
            <person name="Ballottari M."/>
        </authorList>
    </citation>
    <scope>NUCLEOTIDE SEQUENCE</scope>
    <source>
        <strain evidence="4">211/11P</strain>
    </source>
</reference>
<proteinExistence type="inferred from homology"/>
<dbReference type="Gene3D" id="3.40.50.720">
    <property type="entry name" value="NAD(P)-binding Rossmann-like Domain"/>
    <property type="match status" value="1"/>
</dbReference>
<dbReference type="SUPFAM" id="SSF51735">
    <property type="entry name" value="NAD(P)-binding Rossmann-fold domains"/>
    <property type="match status" value="1"/>
</dbReference>
<evidence type="ECO:0000313" key="4">
    <source>
        <dbReference type="EMBL" id="KAI3431715.1"/>
    </source>
</evidence>
<keyword evidence="2" id="KW-0560">Oxidoreductase</keyword>
<name>A0A9D4YXU2_CHLVU</name>
<feature type="region of interest" description="Disordered" evidence="3">
    <location>
        <begin position="1"/>
        <end position="25"/>
    </location>
</feature>
<reference evidence="4" key="2">
    <citation type="submission" date="2020-11" db="EMBL/GenBank/DDBJ databases">
        <authorList>
            <person name="Cecchin M."/>
            <person name="Marcolungo L."/>
            <person name="Rossato M."/>
            <person name="Girolomoni L."/>
            <person name="Cosentino E."/>
            <person name="Cuine S."/>
            <person name="Li-Beisson Y."/>
            <person name="Delledonne M."/>
            <person name="Ballottari M."/>
        </authorList>
    </citation>
    <scope>NUCLEOTIDE SEQUENCE</scope>
    <source>
        <strain evidence="4">211/11P</strain>
        <tissue evidence="4">Whole cell</tissue>
    </source>
</reference>
<dbReference type="EMBL" id="SIDB01000006">
    <property type="protein sequence ID" value="KAI3431715.1"/>
    <property type="molecule type" value="Genomic_DNA"/>
</dbReference>
<keyword evidence="5" id="KW-1185">Reference proteome</keyword>
<dbReference type="PANTHER" id="PTHR24320">
    <property type="entry name" value="RETINOL DEHYDROGENASE"/>
    <property type="match status" value="1"/>
</dbReference>
<dbReference type="InterPro" id="IPR036291">
    <property type="entry name" value="NAD(P)-bd_dom_sf"/>
</dbReference>
<dbReference type="Proteomes" id="UP001055712">
    <property type="component" value="Unassembled WGS sequence"/>
</dbReference>
<sequence length="380" mass="41535">MEEDPTPPRRSKAARQPVEPRGLAYGPSRTYPLPKELNLQNTNIVLTGGTSGLGLEAAKTLCAKNASVYLLGKSLERGQRSVQTFASAFKALGVPLHVLVLNAGTFLRQYSKSADGYEQTVATNYLGHFLLAHLLLPELQAATPSRIVWQGSVFEQLGRVKWDDLGGQFARDSDLWQYADSKLMCMMAAREMAKRLKVLILTWASAAAAAPGLRWHSACHADAYKPGSWIYWAVARVLGQSPARGAYSLLYAAATPELDGKGGEYIGPPYLGLLALSSFNTSRITPLNPAAHSAFKCRQLYEATARLLEEKMGRLLPNRLPAIYREHPWRESVAGRDRAQPVDASLDPRTPSYHTHRMVQHVTDAVRRGGATSGSVRAGA</sequence>
<protein>
    <submittedName>
        <fullName evidence="4">Uncharacterized protein</fullName>
    </submittedName>
</protein>
<evidence type="ECO:0000256" key="3">
    <source>
        <dbReference type="SAM" id="MobiDB-lite"/>
    </source>
</evidence>
<evidence type="ECO:0000256" key="2">
    <source>
        <dbReference type="ARBA" id="ARBA00023002"/>
    </source>
</evidence>
<dbReference type="PANTHER" id="PTHR24320:SF148">
    <property type="entry name" value="NAD(P)-BINDING ROSSMANN-FOLD SUPERFAMILY PROTEIN"/>
    <property type="match status" value="1"/>
</dbReference>
<comment type="caution">
    <text evidence="4">The sequence shown here is derived from an EMBL/GenBank/DDBJ whole genome shotgun (WGS) entry which is preliminary data.</text>
</comment>
<comment type="similarity">
    <text evidence="1">Belongs to the short-chain dehydrogenases/reductases (SDR) family.</text>
</comment>
<accession>A0A9D4YXU2</accession>
<organism evidence="4 5">
    <name type="scientific">Chlorella vulgaris</name>
    <name type="common">Green alga</name>
    <dbReference type="NCBI Taxonomy" id="3077"/>
    <lineage>
        <taxon>Eukaryota</taxon>
        <taxon>Viridiplantae</taxon>
        <taxon>Chlorophyta</taxon>
        <taxon>core chlorophytes</taxon>
        <taxon>Trebouxiophyceae</taxon>
        <taxon>Chlorellales</taxon>
        <taxon>Chlorellaceae</taxon>
        <taxon>Chlorella clade</taxon>
        <taxon>Chlorella</taxon>
    </lineage>
</organism>
<dbReference type="AlphaFoldDB" id="A0A9D4YXU2"/>
<dbReference type="OrthoDB" id="511868at2759"/>